<evidence type="ECO:0000256" key="21">
    <source>
        <dbReference type="SAM" id="MobiDB-lite"/>
    </source>
</evidence>
<accession>A0A8C7LY09</accession>
<dbReference type="FunFam" id="3.40.1110.10:FF:000026">
    <property type="entry name" value="Cation-transporting ATPase"/>
    <property type="match status" value="1"/>
</dbReference>
<dbReference type="SUPFAM" id="SSF56784">
    <property type="entry name" value="HAD-like"/>
    <property type="match status" value="1"/>
</dbReference>
<dbReference type="InterPro" id="IPR001757">
    <property type="entry name" value="P_typ_ATPase"/>
</dbReference>
<dbReference type="GO" id="GO:0006874">
    <property type="term" value="P:intracellular calcium ion homeostasis"/>
    <property type="evidence" value="ECO:0007669"/>
    <property type="project" value="TreeGrafter"/>
</dbReference>
<evidence type="ECO:0000256" key="9">
    <source>
        <dbReference type="ARBA" id="ARBA00022753"/>
    </source>
</evidence>
<dbReference type="Pfam" id="PF00690">
    <property type="entry name" value="Cation_ATPase_N"/>
    <property type="match status" value="1"/>
</dbReference>
<evidence type="ECO:0000256" key="20">
    <source>
        <dbReference type="ARBA" id="ARBA00076813"/>
    </source>
</evidence>
<evidence type="ECO:0000259" key="26">
    <source>
        <dbReference type="Pfam" id="PF00690"/>
    </source>
</evidence>
<feature type="transmembrane region" description="Helical" evidence="22">
    <location>
        <begin position="865"/>
        <end position="884"/>
    </location>
</feature>
<dbReference type="Pfam" id="PF13246">
    <property type="entry name" value="Cation_ATPase"/>
    <property type="match status" value="1"/>
</dbReference>
<dbReference type="InterPro" id="IPR047821">
    <property type="entry name" value="P5B-type_ATPase"/>
</dbReference>
<evidence type="ECO:0000256" key="3">
    <source>
        <dbReference type="ARBA" id="ARBA00004520"/>
    </source>
</evidence>
<feature type="region of interest" description="Disordered" evidence="21">
    <location>
        <begin position="240"/>
        <end position="259"/>
    </location>
</feature>
<evidence type="ECO:0000256" key="1">
    <source>
        <dbReference type="ARBA" id="ARBA00004107"/>
    </source>
</evidence>
<reference evidence="28" key="1">
    <citation type="submission" date="2020-07" db="EMBL/GenBank/DDBJ databases">
        <title>A long reads based de novo assembly of the rainbow trout Arlee double haploid line genome.</title>
        <authorList>
            <person name="Gao G."/>
            <person name="Palti Y."/>
        </authorList>
    </citation>
    <scope>NUCLEOTIDE SEQUENCE [LARGE SCALE GENOMIC DNA]</scope>
</reference>
<dbReference type="GeneTree" id="ENSGT00940000155941"/>
<dbReference type="GO" id="GO:0046872">
    <property type="term" value="F:metal ion binding"/>
    <property type="evidence" value="ECO:0007669"/>
    <property type="project" value="UniProtKB-KW"/>
</dbReference>
<dbReference type="Pfam" id="PF12409">
    <property type="entry name" value="P5-ATPase"/>
    <property type="match status" value="1"/>
</dbReference>
<comment type="catalytic activity">
    <reaction evidence="16">
        <text>putrescine(out) + ATP + H2O = putrescine(in) + ADP + phosphate + H(+)</text>
        <dbReference type="Rhea" id="RHEA:29995"/>
        <dbReference type="ChEBI" id="CHEBI:15377"/>
        <dbReference type="ChEBI" id="CHEBI:15378"/>
        <dbReference type="ChEBI" id="CHEBI:30616"/>
        <dbReference type="ChEBI" id="CHEBI:43474"/>
        <dbReference type="ChEBI" id="CHEBI:326268"/>
        <dbReference type="ChEBI" id="CHEBI:456216"/>
        <dbReference type="EC" id="7.6.2.16"/>
    </reaction>
    <physiologicalReaction direction="left-to-right" evidence="16">
        <dbReference type="Rhea" id="RHEA:29996"/>
    </physiologicalReaction>
</comment>
<evidence type="ECO:0000259" key="24">
    <source>
        <dbReference type="Pfam" id="PF00122"/>
    </source>
</evidence>
<keyword evidence="29" id="KW-1185">Reference proteome</keyword>
<feature type="transmembrane region" description="Helical" evidence="22">
    <location>
        <begin position="905"/>
        <end position="927"/>
    </location>
</feature>
<evidence type="ECO:0000256" key="23">
    <source>
        <dbReference type="SAM" id="SignalP"/>
    </source>
</evidence>
<dbReference type="SFLD" id="SFLDS00003">
    <property type="entry name" value="Haloacid_Dehalogenase"/>
    <property type="match status" value="1"/>
</dbReference>
<evidence type="ECO:0000256" key="6">
    <source>
        <dbReference type="ARBA" id="ARBA00022692"/>
    </source>
</evidence>
<evidence type="ECO:0000256" key="7">
    <source>
        <dbReference type="ARBA" id="ARBA00022723"/>
    </source>
</evidence>
<dbReference type="GO" id="GO:0055038">
    <property type="term" value="C:recycling endosome membrane"/>
    <property type="evidence" value="ECO:0007669"/>
    <property type="project" value="UniProtKB-SubCell"/>
</dbReference>
<evidence type="ECO:0000256" key="17">
    <source>
        <dbReference type="ARBA" id="ARBA00053935"/>
    </source>
</evidence>
<dbReference type="PROSITE" id="PS00154">
    <property type="entry name" value="ATPASE_E1_E2"/>
    <property type="match status" value="1"/>
</dbReference>
<dbReference type="NCBIfam" id="TIGR01494">
    <property type="entry name" value="ATPase_P-type"/>
    <property type="match status" value="2"/>
</dbReference>
<evidence type="ECO:0000256" key="5">
    <source>
        <dbReference type="ARBA" id="ARBA00022553"/>
    </source>
</evidence>
<evidence type="ECO:0000259" key="25">
    <source>
        <dbReference type="Pfam" id="PF00689"/>
    </source>
</evidence>
<dbReference type="GO" id="GO:0019829">
    <property type="term" value="F:ATPase-coupled monoatomic cation transmembrane transporter activity"/>
    <property type="evidence" value="ECO:0007669"/>
    <property type="project" value="InterPro"/>
</dbReference>
<dbReference type="SUPFAM" id="SSF81665">
    <property type="entry name" value="Calcium ATPase, transmembrane domain M"/>
    <property type="match status" value="1"/>
</dbReference>
<dbReference type="FunFam" id="1.20.1110.10:FF:000023">
    <property type="entry name" value="Cation-transporting ATPase"/>
    <property type="match status" value="1"/>
</dbReference>
<feature type="domain" description="Cation-transporting P-type ATPase C-terminal" evidence="25">
    <location>
        <begin position="865"/>
        <end position="1025"/>
    </location>
</feature>
<feature type="transmembrane region" description="Helical" evidence="22">
    <location>
        <begin position="831"/>
        <end position="859"/>
    </location>
</feature>
<evidence type="ECO:0000256" key="12">
    <source>
        <dbReference type="ARBA" id="ARBA00022967"/>
    </source>
</evidence>
<evidence type="ECO:0000256" key="10">
    <source>
        <dbReference type="ARBA" id="ARBA00022840"/>
    </source>
</evidence>
<keyword evidence="12" id="KW-1278">Translocase</keyword>
<name>A0A8C7LY09_ONCMY</name>
<dbReference type="InterPro" id="IPR059000">
    <property type="entry name" value="ATPase_P-type_domA"/>
</dbReference>
<keyword evidence="15 22" id="KW-0472">Membrane</keyword>
<dbReference type="InterPro" id="IPR023299">
    <property type="entry name" value="ATPase_P-typ_cyto_dom_N"/>
</dbReference>
<dbReference type="PRINTS" id="PR00119">
    <property type="entry name" value="CATATPASE"/>
</dbReference>
<evidence type="ECO:0000256" key="19">
    <source>
        <dbReference type="ARBA" id="ARBA00074226"/>
    </source>
</evidence>
<keyword evidence="8" id="KW-0547">Nucleotide-binding</keyword>
<evidence type="ECO:0000256" key="13">
    <source>
        <dbReference type="ARBA" id="ARBA00022989"/>
    </source>
</evidence>
<feature type="transmembrane region" description="Helical" evidence="22">
    <location>
        <begin position="143"/>
        <end position="165"/>
    </location>
</feature>
<dbReference type="InterPro" id="IPR018303">
    <property type="entry name" value="ATPase_P-typ_P_site"/>
</dbReference>
<feature type="domain" description="Cation-transporting P-type ATPase N-terminal" evidence="26">
    <location>
        <begin position="98"/>
        <end position="138"/>
    </location>
</feature>
<evidence type="ECO:0000313" key="29">
    <source>
        <dbReference type="Proteomes" id="UP000694395"/>
    </source>
</evidence>
<dbReference type="Gene3D" id="3.40.50.1000">
    <property type="entry name" value="HAD superfamily/HAD-like"/>
    <property type="match status" value="1"/>
</dbReference>
<dbReference type="SUPFAM" id="SSF81653">
    <property type="entry name" value="Calcium ATPase, transduction domain A"/>
    <property type="match status" value="1"/>
</dbReference>
<dbReference type="InterPro" id="IPR006068">
    <property type="entry name" value="ATPase_P-typ_cation-transptr_C"/>
</dbReference>
<dbReference type="InterPro" id="IPR004014">
    <property type="entry name" value="ATPase_P-typ_cation-transptr_N"/>
</dbReference>
<keyword evidence="13 22" id="KW-1133">Transmembrane helix</keyword>
<dbReference type="CDD" id="cd07542">
    <property type="entry name" value="P-type_ATPase_cation"/>
    <property type="match status" value="1"/>
</dbReference>
<evidence type="ECO:0000256" key="11">
    <source>
        <dbReference type="ARBA" id="ARBA00022842"/>
    </source>
</evidence>
<feature type="transmembrane region" description="Helical" evidence="22">
    <location>
        <begin position="1000"/>
        <end position="1022"/>
    </location>
</feature>
<keyword evidence="11" id="KW-0460">Magnesium</keyword>
<sequence length="1116" mass="125561">FWVLCTGGFLLLLLYWMPEWCVKATCSRTTVREAEVVLLQSTVSHCPRYYGRNHSGYFSNYFIFSHQFIRYFTLHSTKYYWNDEVQNFEFKHCLILSHRRLFFGVNEIAVKVPSVFKLLIKEVLNPFYIFQLFSVILWSADEYYYYAVAIVFMSVISIATSLYTIKKQYVMLHDMVAAHSIVRVSVCRANNDIEEALSTDLVPGDVMVIPSNGTIMPCDAVLVSGTCIVNESMLTGESVPVTKTNLPNPGEGDKEGDGAYSMEEHKRHTLFCGTHIIQTRFYSGELCVCVLSHNTRFSTAKGQLVRSILYPKPTDFKLYRDAYLFLLCLVAIAGIGFVYSIVLSIMNKTIIIESLDIITITVPPALPAAMTAGIVYAQRRLKRIGIFCISPQRINICGQLNLVCFDKTGTLTEDGLDLWGVQRVENGSFHLSEENAYKESLVKSQFVACMATCHSLTKIDGQLSGDPLDLKMFEATGWILEEATEEETSLHDRIMPTVVRPPKQLMPPEPVMSPEQDMELYDLSLAYEIGIVRQFPFSSALQRMCVVARLLGEKRMDAYLKGAPEVVASLCKKDTVPEDFADVLEDYTKQGFRVIALAHRRLESKLTWHKVQNVNRDQMEANMEFLGLIIMQNKLKAETAGVLEDLRRAHIRTVMVTGDNMLTAISVARDCGMIPPQDRVIIADALPSKDGQSAKINWRYADKPSKHVGKAPRLEVRDGPLADQYHFAMSGKSFAVISEHFQDVLQKLVLHGTVFARMAPDQKTQLIEALQSVDYFVGMCGDGANDCGALKRAHGGISLSELEASVASPFTSRTPNISCVPSLIREGRAALITSFCVFKFMALYSIIQYISVTLLYSILSNLGDFQFLFIDIAIILLIVFTMSLNPAWKELVSRRPPSGLISGPLLFSVLTQILICLGFQTIAFLWVRHQAWYDIWTPESDACNSSPHANFSPKHNSSEDDHNIKNYENTSLFYVSSFQYLIVAIVFSKGKPFRQPSYKNWPFVVSCIGLYIFLFFIMFYPVSAIDEFLEVSGHQPGETSFIQILASSFDLWGPKCLSWLCCRQRKVPKALYMHLAQELSVDPDWPPKPTTTTEANPPPPGNTPENCSSCQIMADS</sequence>
<protein>
    <recommendedName>
        <fullName evidence="19">Polyamine-transporting ATPase 13A3</fullName>
        <ecNumber evidence="18">7.6.2.16</ecNumber>
    </recommendedName>
    <alternativeName>
        <fullName evidence="20">Putrescine transporting ATPase</fullName>
    </alternativeName>
</protein>
<evidence type="ECO:0000256" key="8">
    <source>
        <dbReference type="ARBA" id="ARBA00022741"/>
    </source>
</evidence>
<feature type="signal peptide" evidence="23">
    <location>
        <begin position="1"/>
        <end position="24"/>
    </location>
</feature>
<reference evidence="28" key="3">
    <citation type="submission" date="2025-09" db="UniProtKB">
        <authorList>
            <consortium name="Ensembl"/>
        </authorList>
    </citation>
    <scope>IDENTIFICATION</scope>
</reference>
<dbReference type="GO" id="GO:0015594">
    <property type="term" value="F:ABC-type putrescine transporter activity"/>
    <property type="evidence" value="ECO:0007669"/>
    <property type="project" value="UniProtKB-EC"/>
</dbReference>
<dbReference type="Gene3D" id="1.20.1110.10">
    <property type="entry name" value="Calcium-transporting ATPase, transmembrane domain"/>
    <property type="match status" value="1"/>
</dbReference>
<dbReference type="SUPFAM" id="SSF81660">
    <property type="entry name" value="Metal cation-transporting ATPase, ATP-binding domain N"/>
    <property type="match status" value="1"/>
</dbReference>
<dbReference type="AlphaFoldDB" id="A0A8C7LY09"/>
<dbReference type="InterPro" id="IPR008250">
    <property type="entry name" value="ATPase_P-typ_transduc_dom_A_sf"/>
</dbReference>
<feature type="chain" id="PRO_5035442515" description="Polyamine-transporting ATPase 13A3" evidence="23">
    <location>
        <begin position="25"/>
        <end position="1116"/>
    </location>
</feature>
<dbReference type="GO" id="GO:0031902">
    <property type="term" value="C:late endosome membrane"/>
    <property type="evidence" value="ECO:0007669"/>
    <property type="project" value="UniProtKB-SubCell"/>
</dbReference>
<evidence type="ECO:0000256" key="2">
    <source>
        <dbReference type="ARBA" id="ARBA00004195"/>
    </source>
</evidence>
<dbReference type="Pfam" id="PF00122">
    <property type="entry name" value="E1-E2_ATPase"/>
    <property type="match status" value="1"/>
</dbReference>
<dbReference type="InterPro" id="IPR036412">
    <property type="entry name" value="HAD-like_sf"/>
</dbReference>
<keyword evidence="6 22" id="KW-0812">Transmembrane</keyword>
<keyword evidence="5" id="KW-0597">Phosphoprotein</keyword>
<feature type="domain" description="P5B-type ATPase N-terminal" evidence="27">
    <location>
        <begin position="2"/>
        <end position="45"/>
    </location>
</feature>
<reference evidence="28" key="2">
    <citation type="submission" date="2025-08" db="UniProtKB">
        <authorList>
            <consortium name="Ensembl"/>
        </authorList>
    </citation>
    <scope>IDENTIFICATION</scope>
</reference>
<dbReference type="GO" id="GO:0015662">
    <property type="term" value="F:P-type ion transporter activity"/>
    <property type="evidence" value="ECO:0007669"/>
    <property type="project" value="InterPro"/>
</dbReference>
<dbReference type="Ensembl" id="ENSOMYT00000006495.2">
    <property type="protein sequence ID" value="ENSOMYP00000005839.2"/>
    <property type="gene ID" value="ENSOMYG00000002940.2"/>
</dbReference>
<dbReference type="PANTHER" id="PTHR45630">
    <property type="entry name" value="CATION-TRANSPORTING ATPASE-RELATED"/>
    <property type="match status" value="1"/>
</dbReference>
<dbReference type="InterPro" id="IPR023298">
    <property type="entry name" value="ATPase_P-typ_TM_dom_sf"/>
</dbReference>
<keyword evidence="14" id="KW-0406">Ion transport</keyword>
<dbReference type="GO" id="GO:0031901">
    <property type="term" value="C:early endosome membrane"/>
    <property type="evidence" value="ECO:0007669"/>
    <property type="project" value="UniProtKB-SubCell"/>
</dbReference>
<dbReference type="InterPro" id="IPR023214">
    <property type="entry name" value="HAD_sf"/>
</dbReference>
<proteinExistence type="inferred from homology"/>
<dbReference type="SFLD" id="SFLDG00002">
    <property type="entry name" value="C1.7:_P-type_atpase_like"/>
    <property type="match status" value="1"/>
</dbReference>
<dbReference type="Pfam" id="PF00689">
    <property type="entry name" value="Cation_ATPase_C"/>
    <property type="match status" value="1"/>
</dbReference>
<comment type="subcellular location">
    <subcellularLocation>
        <location evidence="3">Early endosome membrane</location>
        <topology evidence="3">Multi-pass membrane protein</topology>
    </subcellularLocation>
    <subcellularLocation>
        <location evidence="1">Late endosome membrane</location>
        <topology evidence="1">Multi-pass membrane protein</topology>
    </subcellularLocation>
    <subcellularLocation>
        <location evidence="2">Recycling endosome membrane</location>
        <topology evidence="2">Multi-pass membrane protein</topology>
    </subcellularLocation>
</comment>
<dbReference type="SFLD" id="SFLDF00027">
    <property type="entry name" value="p-type_atpase"/>
    <property type="match status" value="1"/>
</dbReference>
<comment type="function">
    <text evidence="17">ATP-driven pump involved in endocytosis-dependent polyamine transport. Uses ATP as an energy source to transfer polyamine precursor putrescine from the endosomal compartment to the cytosol.</text>
</comment>
<dbReference type="FunFam" id="1.20.1110.10:FF:000026">
    <property type="entry name" value="Cation-transporting ATPase"/>
    <property type="match status" value="1"/>
</dbReference>
<dbReference type="GO" id="GO:0016887">
    <property type="term" value="F:ATP hydrolysis activity"/>
    <property type="evidence" value="ECO:0007669"/>
    <property type="project" value="InterPro"/>
</dbReference>
<dbReference type="NCBIfam" id="TIGR01657">
    <property type="entry name" value="P-ATPase-V"/>
    <property type="match status" value="1"/>
</dbReference>
<comment type="similarity">
    <text evidence="4">Belongs to the cation transport ATPase (P-type) (TC 3.A.3) family. Type V subfamily.</text>
</comment>
<organism evidence="28 29">
    <name type="scientific">Oncorhynchus mykiss</name>
    <name type="common">Rainbow trout</name>
    <name type="synonym">Salmo gairdneri</name>
    <dbReference type="NCBI Taxonomy" id="8022"/>
    <lineage>
        <taxon>Eukaryota</taxon>
        <taxon>Metazoa</taxon>
        <taxon>Chordata</taxon>
        <taxon>Craniata</taxon>
        <taxon>Vertebrata</taxon>
        <taxon>Euteleostomi</taxon>
        <taxon>Actinopterygii</taxon>
        <taxon>Neopterygii</taxon>
        <taxon>Teleostei</taxon>
        <taxon>Protacanthopterygii</taxon>
        <taxon>Salmoniformes</taxon>
        <taxon>Salmonidae</taxon>
        <taxon>Salmoninae</taxon>
        <taxon>Oncorhynchus</taxon>
    </lineage>
</organism>
<keyword evidence="23" id="KW-0732">Signal</keyword>
<keyword evidence="9" id="KW-0967">Endosome</keyword>
<dbReference type="InterPro" id="IPR006544">
    <property type="entry name" value="P-type_TPase_V"/>
</dbReference>
<feature type="compositionally biased region" description="Polar residues" evidence="21">
    <location>
        <begin position="1107"/>
        <end position="1116"/>
    </location>
</feature>
<feature type="transmembrane region" description="Helical" evidence="22">
    <location>
        <begin position="971"/>
        <end position="988"/>
    </location>
</feature>
<evidence type="ECO:0000259" key="27">
    <source>
        <dbReference type="Pfam" id="PF12409"/>
    </source>
</evidence>
<evidence type="ECO:0000313" key="28">
    <source>
        <dbReference type="Ensembl" id="ENSOMYP00000005839.2"/>
    </source>
</evidence>
<evidence type="ECO:0000256" key="18">
    <source>
        <dbReference type="ARBA" id="ARBA00066779"/>
    </source>
</evidence>
<keyword evidence="10" id="KW-0067">ATP-binding</keyword>
<evidence type="ECO:0000256" key="14">
    <source>
        <dbReference type="ARBA" id="ARBA00023065"/>
    </source>
</evidence>
<evidence type="ECO:0000256" key="22">
    <source>
        <dbReference type="SAM" id="Phobius"/>
    </source>
</evidence>
<dbReference type="InterPro" id="IPR047819">
    <property type="entry name" value="P5A-ATPase_N"/>
</dbReference>
<keyword evidence="7" id="KW-0479">Metal-binding</keyword>
<evidence type="ECO:0000256" key="4">
    <source>
        <dbReference type="ARBA" id="ARBA00006000"/>
    </source>
</evidence>
<keyword evidence="14" id="KW-0813">Transport</keyword>
<dbReference type="GO" id="GO:0005524">
    <property type="term" value="F:ATP binding"/>
    <property type="evidence" value="ECO:0007669"/>
    <property type="project" value="UniProtKB-KW"/>
</dbReference>
<feature type="region of interest" description="Disordered" evidence="21">
    <location>
        <begin position="1083"/>
        <end position="1116"/>
    </location>
</feature>
<feature type="domain" description="P-type ATPase A" evidence="24">
    <location>
        <begin position="184"/>
        <end position="286"/>
    </location>
</feature>
<evidence type="ECO:0000256" key="16">
    <source>
        <dbReference type="ARBA" id="ARBA00051385"/>
    </source>
</evidence>
<feature type="transmembrane region" description="Helical" evidence="22">
    <location>
        <begin position="322"/>
        <end position="345"/>
    </location>
</feature>
<dbReference type="FunFam" id="3.40.50.1000:FF:000045">
    <property type="entry name" value="Cation-transporting ATPase"/>
    <property type="match status" value="1"/>
</dbReference>
<dbReference type="PANTHER" id="PTHR45630:SF12">
    <property type="entry name" value="POLYAMINE-TRANSPORTING ATPASE 13A3"/>
    <property type="match status" value="1"/>
</dbReference>
<feature type="transmembrane region" description="Helical" evidence="22">
    <location>
        <begin position="357"/>
        <end position="377"/>
    </location>
</feature>
<dbReference type="Proteomes" id="UP000694395">
    <property type="component" value="Chromosome 5"/>
</dbReference>
<evidence type="ECO:0000256" key="15">
    <source>
        <dbReference type="ARBA" id="ARBA00023136"/>
    </source>
</evidence>
<dbReference type="EC" id="7.6.2.16" evidence="18"/>
<dbReference type="Gene3D" id="2.70.150.10">
    <property type="entry name" value="Calcium-transporting ATPase, cytoplasmic transduction domain A"/>
    <property type="match status" value="1"/>
</dbReference>
<dbReference type="Gene3D" id="3.40.1110.10">
    <property type="entry name" value="Calcium-transporting ATPase, cytoplasmic domain N"/>
    <property type="match status" value="1"/>
</dbReference>
<dbReference type="FunFam" id="2.70.150.10:FF:000017">
    <property type="entry name" value="Cation-transporting ATPase"/>
    <property type="match status" value="1"/>
</dbReference>
<dbReference type="InterPro" id="IPR044492">
    <property type="entry name" value="P_typ_ATPase_HD_dom"/>
</dbReference>